<proteinExistence type="predicted"/>
<dbReference type="EMBL" id="SOFL01000034">
    <property type="protein sequence ID" value="TFC01522.1"/>
    <property type="molecule type" value="Genomic_DNA"/>
</dbReference>
<gene>
    <name evidence="3" type="ORF">E3O42_10445</name>
</gene>
<evidence type="ECO:0008006" key="5">
    <source>
        <dbReference type="Google" id="ProtNLM"/>
    </source>
</evidence>
<keyword evidence="2" id="KW-0472">Membrane</keyword>
<dbReference type="RefSeq" id="WP_134453886.1">
    <property type="nucleotide sequence ID" value="NZ_SOFL01000034.1"/>
</dbReference>
<dbReference type="AlphaFoldDB" id="A0A4R8W3J7"/>
<feature type="transmembrane region" description="Helical" evidence="2">
    <location>
        <begin position="55"/>
        <end position="74"/>
    </location>
</feature>
<comment type="caution">
    <text evidence="3">The sequence shown here is derived from an EMBL/GenBank/DDBJ whole genome shotgun (WGS) entry which is preliminary data.</text>
</comment>
<sequence>MDELTLLRSARTDPTGPSRKALDSGRAALLAHIDESRRPAPSPAVIRRRPVLRRIGYSAACTAVAATLVTGLIMSDLVGLAGWRGGADPAAAAVLREASALAIATSDPVLAPGQYLRVETTAVYGGTVATGTDNRQIGALTISEDQLYIPADLNDDWVWMRGMSKPYQSFGPESEAAMQADWAQRLAKRGDPDYQENVRAPGGAFYGGSGPDLAMRDALPRDPYQLLNNIYRTNLGQGPSPDGAAFEWIRLMLRSGGVPADLRGALYEAAAMIPGVTVTEGAATLNGRTGIAIGRNEPGSAWREDLIIDPENGELIGERDVVVEYDGVSLFPAGTTEGWTSVTTTVVDDAPTGGNPYGHMGMPG</sequence>
<reference evidence="3 4" key="1">
    <citation type="submission" date="2019-03" db="EMBL/GenBank/DDBJ databases">
        <title>Genomics of glacier-inhabiting Cryobacterium strains.</title>
        <authorList>
            <person name="Liu Q."/>
            <person name="Xin Y.-H."/>
        </authorList>
    </citation>
    <scope>NUCLEOTIDE SEQUENCE [LARGE SCALE GENOMIC DNA]</scope>
    <source>
        <strain evidence="3 4">RHLS22-1</strain>
    </source>
</reference>
<feature type="region of interest" description="Disordered" evidence="1">
    <location>
        <begin position="1"/>
        <end position="21"/>
    </location>
</feature>
<dbReference type="Proteomes" id="UP000297907">
    <property type="component" value="Unassembled WGS sequence"/>
</dbReference>
<dbReference type="InterPro" id="IPR047789">
    <property type="entry name" value="CU044_5270-like"/>
</dbReference>
<evidence type="ECO:0000256" key="2">
    <source>
        <dbReference type="SAM" id="Phobius"/>
    </source>
</evidence>
<keyword evidence="2" id="KW-1133">Transmembrane helix</keyword>
<dbReference type="OrthoDB" id="3387554at2"/>
<protein>
    <recommendedName>
        <fullName evidence="5">CU044_5270 family protein</fullName>
    </recommendedName>
</protein>
<dbReference type="NCBIfam" id="NF038083">
    <property type="entry name" value="CU044_5270_fam"/>
    <property type="match status" value="1"/>
</dbReference>
<keyword evidence="2" id="KW-0812">Transmembrane</keyword>
<keyword evidence="4" id="KW-1185">Reference proteome</keyword>
<accession>A0A4R8W3J7</accession>
<evidence type="ECO:0000313" key="3">
    <source>
        <dbReference type="EMBL" id="TFC01522.1"/>
    </source>
</evidence>
<evidence type="ECO:0000313" key="4">
    <source>
        <dbReference type="Proteomes" id="UP000297907"/>
    </source>
</evidence>
<name>A0A4R8W3J7_9MICO</name>
<organism evidence="3 4">
    <name type="scientific">Cryobacterium adonitolivorans</name>
    <dbReference type="NCBI Taxonomy" id="1259189"/>
    <lineage>
        <taxon>Bacteria</taxon>
        <taxon>Bacillati</taxon>
        <taxon>Actinomycetota</taxon>
        <taxon>Actinomycetes</taxon>
        <taxon>Micrococcales</taxon>
        <taxon>Microbacteriaceae</taxon>
        <taxon>Cryobacterium</taxon>
    </lineage>
</organism>
<evidence type="ECO:0000256" key="1">
    <source>
        <dbReference type="SAM" id="MobiDB-lite"/>
    </source>
</evidence>